<dbReference type="EMBL" id="LCJW01000021">
    <property type="protein sequence ID" value="KKT85839.1"/>
    <property type="molecule type" value="Genomic_DNA"/>
</dbReference>
<evidence type="ECO:0000313" key="2">
    <source>
        <dbReference type="EMBL" id="KKT85839.1"/>
    </source>
</evidence>
<reference evidence="2 3" key="1">
    <citation type="journal article" date="2015" name="Nature">
        <title>rRNA introns, odd ribosomes, and small enigmatic genomes across a large radiation of phyla.</title>
        <authorList>
            <person name="Brown C.T."/>
            <person name="Hug L.A."/>
            <person name="Thomas B.C."/>
            <person name="Sharon I."/>
            <person name="Castelle C.J."/>
            <person name="Singh A."/>
            <person name="Wilkins M.J."/>
            <person name="Williams K.H."/>
            <person name="Banfield J.F."/>
        </authorList>
    </citation>
    <scope>NUCLEOTIDE SEQUENCE [LARGE SCALE GENOMIC DNA]</scope>
</reference>
<comment type="caution">
    <text evidence="2">The sequence shown here is derived from an EMBL/GenBank/DDBJ whole genome shotgun (WGS) entry which is preliminary data.</text>
</comment>
<dbReference type="Proteomes" id="UP000034797">
    <property type="component" value="Unassembled WGS sequence"/>
</dbReference>
<feature type="region of interest" description="Disordered" evidence="1">
    <location>
        <begin position="1"/>
        <end position="107"/>
    </location>
</feature>
<accession>A0A0G1NNP8</accession>
<dbReference type="AlphaFoldDB" id="A0A0G1NNP8"/>
<sequence length="107" mass="11532">MTGKDGGHKNDESEGDGKKSQGVSQTTVEIGKQIQDKDRANGKKTSESKTQGSGKLGEGRAKKLSYQRQTGVDKKPTAEEEEEADEQNTNKTFGPEKFLGDGVVETD</sequence>
<feature type="compositionally biased region" description="Basic and acidic residues" evidence="1">
    <location>
        <begin position="34"/>
        <end position="47"/>
    </location>
</feature>
<name>A0A0G1NNP8_9BACT</name>
<gene>
    <name evidence="2" type="ORF">UW84_C0021G0008</name>
</gene>
<feature type="compositionally biased region" description="Basic and acidic residues" evidence="1">
    <location>
        <begin position="1"/>
        <end position="19"/>
    </location>
</feature>
<organism evidence="2 3">
    <name type="scientific">Candidatus Collierbacteria bacterium GW2011_GWA2_44_99</name>
    <dbReference type="NCBI Taxonomy" id="1618380"/>
    <lineage>
        <taxon>Bacteria</taxon>
        <taxon>Candidatus Collieribacteriota</taxon>
    </lineage>
</organism>
<evidence type="ECO:0000313" key="3">
    <source>
        <dbReference type="Proteomes" id="UP000034797"/>
    </source>
</evidence>
<protein>
    <submittedName>
        <fullName evidence="2">Uncharacterized protein</fullName>
    </submittedName>
</protein>
<proteinExistence type="predicted"/>
<evidence type="ECO:0000256" key="1">
    <source>
        <dbReference type="SAM" id="MobiDB-lite"/>
    </source>
</evidence>